<feature type="non-terminal residue" evidence="1">
    <location>
        <position position="1"/>
    </location>
</feature>
<evidence type="ECO:0000313" key="1">
    <source>
        <dbReference type="EMBL" id="CAK0880265.1"/>
    </source>
</evidence>
<gene>
    <name evidence="1" type="ORF">PCOR1329_LOCUS63468</name>
</gene>
<keyword evidence="2" id="KW-1185">Reference proteome</keyword>
<proteinExistence type="predicted"/>
<evidence type="ECO:0000313" key="2">
    <source>
        <dbReference type="Proteomes" id="UP001189429"/>
    </source>
</evidence>
<sequence length="205" mass="21174">ALEMMLPYVGERVVTLEDPADAALLVEATGRNAPTAALRSAGRRQLEALDAGGCVLLARGAGAGLVPMSALRTQNAVNLYINDLMVPALREVCGLPPLARAEEAPASSGVAALLAPEPTPFAPAAAAGDAAASLAQYPRYQQASDGVAAAEFPLSPSQAPLQQLRSTSALGDELDCESPRTPIEQKWCCDYMDKGCSPPAGVMMN</sequence>
<accession>A0ABN9W2R7</accession>
<organism evidence="1 2">
    <name type="scientific">Prorocentrum cordatum</name>
    <dbReference type="NCBI Taxonomy" id="2364126"/>
    <lineage>
        <taxon>Eukaryota</taxon>
        <taxon>Sar</taxon>
        <taxon>Alveolata</taxon>
        <taxon>Dinophyceae</taxon>
        <taxon>Prorocentrales</taxon>
        <taxon>Prorocentraceae</taxon>
        <taxon>Prorocentrum</taxon>
    </lineage>
</organism>
<reference evidence="1" key="1">
    <citation type="submission" date="2023-10" db="EMBL/GenBank/DDBJ databases">
        <authorList>
            <person name="Chen Y."/>
            <person name="Shah S."/>
            <person name="Dougan E. K."/>
            <person name="Thang M."/>
            <person name="Chan C."/>
        </authorList>
    </citation>
    <scope>NUCLEOTIDE SEQUENCE [LARGE SCALE GENOMIC DNA]</scope>
</reference>
<dbReference type="EMBL" id="CAUYUJ010018057">
    <property type="protein sequence ID" value="CAK0880265.1"/>
    <property type="molecule type" value="Genomic_DNA"/>
</dbReference>
<comment type="caution">
    <text evidence="1">The sequence shown here is derived from an EMBL/GenBank/DDBJ whole genome shotgun (WGS) entry which is preliminary data.</text>
</comment>
<name>A0ABN9W2R7_9DINO</name>
<dbReference type="Proteomes" id="UP001189429">
    <property type="component" value="Unassembled WGS sequence"/>
</dbReference>
<protein>
    <submittedName>
        <fullName evidence="1">Uncharacterized protein</fullName>
    </submittedName>
</protein>